<dbReference type="InterPro" id="IPR000529">
    <property type="entry name" value="Ribosomal_bS6"/>
</dbReference>
<accession>A0A554LJT9</accession>
<keyword evidence="3" id="KW-0689">Ribosomal protein</keyword>
<evidence type="ECO:0000313" key="5">
    <source>
        <dbReference type="EMBL" id="TSC93146.1"/>
    </source>
</evidence>
<evidence type="ECO:0000256" key="4">
    <source>
        <dbReference type="SAM" id="MobiDB-lite"/>
    </source>
</evidence>
<evidence type="ECO:0000256" key="2">
    <source>
        <dbReference type="ARBA" id="ARBA00035294"/>
    </source>
</evidence>
<evidence type="ECO:0000256" key="3">
    <source>
        <dbReference type="HAMAP-Rule" id="MF_00360"/>
    </source>
</evidence>
<comment type="caution">
    <text evidence="5">The sequence shown here is derived from an EMBL/GenBank/DDBJ whole genome shotgun (WGS) entry which is preliminary data.</text>
</comment>
<dbReference type="GO" id="GO:1990904">
    <property type="term" value="C:ribonucleoprotein complex"/>
    <property type="evidence" value="ECO:0007669"/>
    <property type="project" value="UniProtKB-KW"/>
</dbReference>
<sequence>MQKLYEINALCQDKISFENISKEISQITPIKKEQDFGQKKLHFPIKKQINGFLQTFWIEADHKQLNLIEKTLKSQPEILRFLILAIKESALNEQPLSQKLAERKAHSQAAQKPKKKIFRKMEIKPEKTAVKTEIKKPAVQTAITDTAKTSDKTTPAKPIEPKDTQKRLEELDKKLAQILKE</sequence>
<protein>
    <recommendedName>
        <fullName evidence="2 3">Small ribosomal subunit protein bS6</fullName>
    </recommendedName>
</protein>
<dbReference type="SUPFAM" id="SSF54995">
    <property type="entry name" value="Ribosomal protein S6"/>
    <property type="match status" value="1"/>
</dbReference>
<dbReference type="EMBL" id="VMGK01000006">
    <property type="protein sequence ID" value="TSC93146.1"/>
    <property type="molecule type" value="Genomic_DNA"/>
</dbReference>
<gene>
    <name evidence="3" type="primary">rpsF</name>
    <name evidence="5" type="ORF">CEN89_261</name>
</gene>
<comment type="similarity">
    <text evidence="1 3">Belongs to the bacterial ribosomal protein bS6 family.</text>
</comment>
<feature type="region of interest" description="Disordered" evidence="4">
    <location>
        <begin position="140"/>
        <end position="167"/>
    </location>
</feature>
<reference evidence="5 6" key="1">
    <citation type="submission" date="2017-07" db="EMBL/GenBank/DDBJ databases">
        <title>Mechanisms for carbon and nitrogen cycling indicate functional differentiation within the Candidate Phyla Radiation.</title>
        <authorList>
            <person name="Danczak R.E."/>
            <person name="Johnston M.D."/>
            <person name="Kenah C."/>
            <person name="Slattery M."/>
            <person name="Wrighton K.C."/>
            <person name="Wilkins M.J."/>
        </authorList>
    </citation>
    <scope>NUCLEOTIDE SEQUENCE [LARGE SCALE GENOMIC DNA]</scope>
    <source>
        <strain evidence="5">Licking1014_7</strain>
    </source>
</reference>
<keyword evidence="3" id="KW-0687">Ribonucleoprotein</keyword>
<dbReference type="GO" id="GO:0003735">
    <property type="term" value="F:structural constituent of ribosome"/>
    <property type="evidence" value="ECO:0007669"/>
    <property type="project" value="InterPro"/>
</dbReference>
<dbReference type="InterPro" id="IPR035980">
    <property type="entry name" value="Ribosomal_bS6_sf"/>
</dbReference>
<comment type="function">
    <text evidence="3">Binds together with bS18 to 16S ribosomal RNA.</text>
</comment>
<evidence type="ECO:0000313" key="6">
    <source>
        <dbReference type="Proteomes" id="UP000315689"/>
    </source>
</evidence>
<keyword evidence="3" id="KW-0694">RNA-binding</keyword>
<organism evidence="5 6">
    <name type="scientific">Candidatus Berkelbacteria bacterium Licking1014_7</name>
    <dbReference type="NCBI Taxonomy" id="2017147"/>
    <lineage>
        <taxon>Bacteria</taxon>
        <taxon>Candidatus Berkelbacteria</taxon>
    </lineage>
</organism>
<dbReference type="GO" id="GO:0006412">
    <property type="term" value="P:translation"/>
    <property type="evidence" value="ECO:0007669"/>
    <property type="project" value="UniProtKB-UniRule"/>
</dbReference>
<dbReference type="GO" id="GO:0019843">
    <property type="term" value="F:rRNA binding"/>
    <property type="evidence" value="ECO:0007669"/>
    <property type="project" value="UniProtKB-UniRule"/>
</dbReference>
<feature type="region of interest" description="Disordered" evidence="4">
    <location>
        <begin position="96"/>
        <end position="116"/>
    </location>
</feature>
<dbReference type="InterPro" id="IPR014717">
    <property type="entry name" value="Transl_elong_EF1B/ribsomal_bS6"/>
</dbReference>
<dbReference type="AlphaFoldDB" id="A0A554LJT9"/>
<keyword evidence="3" id="KW-0699">rRNA-binding</keyword>
<proteinExistence type="inferred from homology"/>
<dbReference type="Pfam" id="PF01250">
    <property type="entry name" value="Ribosomal_S6"/>
    <property type="match status" value="1"/>
</dbReference>
<dbReference type="HAMAP" id="MF_00360">
    <property type="entry name" value="Ribosomal_bS6"/>
    <property type="match status" value="1"/>
</dbReference>
<name>A0A554LJT9_9BACT</name>
<dbReference type="Gene3D" id="3.30.70.60">
    <property type="match status" value="1"/>
</dbReference>
<dbReference type="Proteomes" id="UP000315689">
    <property type="component" value="Unassembled WGS sequence"/>
</dbReference>
<dbReference type="InterPro" id="IPR020814">
    <property type="entry name" value="Ribosomal_S6_plastid/chlpt"/>
</dbReference>
<evidence type="ECO:0000256" key="1">
    <source>
        <dbReference type="ARBA" id="ARBA00009512"/>
    </source>
</evidence>
<dbReference type="GO" id="GO:0005840">
    <property type="term" value="C:ribosome"/>
    <property type="evidence" value="ECO:0007669"/>
    <property type="project" value="UniProtKB-KW"/>
</dbReference>